<dbReference type="InterPro" id="IPR016169">
    <property type="entry name" value="FAD-bd_PCMH_sub2"/>
</dbReference>
<accession>A0A3A2Z7A2</accession>
<comment type="similarity">
    <text evidence="1">Belongs to the oxygen-dependent FAD-linked oxidoreductase family.</text>
</comment>
<dbReference type="EMBL" id="MVGC01000466">
    <property type="protein sequence ID" value="RJE18979.1"/>
    <property type="molecule type" value="Genomic_DNA"/>
</dbReference>
<dbReference type="InterPro" id="IPR050416">
    <property type="entry name" value="FAD-linked_Oxidoreductase"/>
</dbReference>
<evidence type="ECO:0000256" key="4">
    <source>
        <dbReference type="ARBA" id="ARBA00023002"/>
    </source>
</evidence>
<dbReference type="Proteomes" id="UP000266188">
    <property type="component" value="Unassembled WGS sequence"/>
</dbReference>
<dbReference type="PANTHER" id="PTHR42973">
    <property type="entry name" value="BINDING OXIDOREDUCTASE, PUTATIVE (AFU_ORTHOLOGUE AFUA_1G17690)-RELATED"/>
    <property type="match status" value="1"/>
</dbReference>
<keyword evidence="3" id="KW-0274">FAD</keyword>
<evidence type="ECO:0000313" key="7">
    <source>
        <dbReference type="Proteomes" id="UP000266188"/>
    </source>
</evidence>
<proteinExistence type="inferred from homology"/>
<dbReference type="InterPro" id="IPR006094">
    <property type="entry name" value="Oxid_FAD_bind_N"/>
</dbReference>
<evidence type="ECO:0000313" key="6">
    <source>
        <dbReference type="EMBL" id="RJE18979.1"/>
    </source>
</evidence>
<keyword evidence="2" id="KW-0285">Flavoprotein</keyword>
<dbReference type="PANTHER" id="PTHR42973:SF53">
    <property type="entry name" value="FAD-BINDING PCMH-TYPE DOMAIN-CONTAINING PROTEIN-RELATED"/>
    <property type="match status" value="1"/>
</dbReference>
<evidence type="ECO:0000256" key="1">
    <source>
        <dbReference type="ARBA" id="ARBA00005466"/>
    </source>
</evidence>
<protein>
    <submittedName>
        <fullName evidence="6">FAD binding domain protein</fullName>
    </submittedName>
</protein>
<sequence>MPSDAGYVNSIRSYFSVNAQLEPHCIFQPHTASDVASAVKALTASGPSCKFAVRSGGHTTWAGASDIEDGVTIDLSLMNSTVYNKDAGTASIHAGSRWQEVYKALEPHGVTVPGGRGGPVGVGGFLIGGGITFHTARVGFACDNVENFEVVLASGEIVTANKDHHKDLFKALKGGSINFGIVTKYDLKTLPLEKLWGGVVAYDSSTSSQHISAAHKFIDNLHKDPYASWIGMWAYDSKTSQHSIGTALEYTKPESYPAAFEDFYKIPNVTDTVRIDGMYNLTRELAQAPGLRNVFMTGTYVNKKEALEHTVDVHKEAIDEAKSKAQSNSWSMITIIQPWPKLFMEQSRKRGENVLGLERFDENFFQVLFDYAWDNEADDALFHRLASTYLENLNTYAKSIGADNEYIYLNYADKTQNPLRGYGEKNLEFMRRVARQYDPSGVFQHQVPGGFKLNSA</sequence>
<dbReference type="GO" id="GO:0016491">
    <property type="term" value="F:oxidoreductase activity"/>
    <property type="evidence" value="ECO:0007669"/>
    <property type="project" value="UniProtKB-KW"/>
</dbReference>
<gene>
    <name evidence="6" type="ORF">PHISCL_08687</name>
</gene>
<evidence type="ECO:0000256" key="3">
    <source>
        <dbReference type="ARBA" id="ARBA00022827"/>
    </source>
</evidence>
<dbReference type="Gene3D" id="3.30.465.10">
    <property type="match status" value="1"/>
</dbReference>
<evidence type="ECO:0000259" key="5">
    <source>
        <dbReference type="PROSITE" id="PS51387"/>
    </source>
</evidence>
<reference evidence="7" key="1">
    <citation type="submission" date="2017-02" db="EMBL/GenBank/DDBJ databases">
        <authorList>
            <person name="Tafer H."/>
            <person name="Lopandic K."/>
        </authorList>
    </citation>
    <scope>NUCLEOTIDE SEQUENCE [LARGE SCALE GENOMIC DNA]</scope>
    <source>
        <strain evidence="7">CBS 366.77</strain>
    </source>
</reference>
<dbReference type="GO" id="GO:0071949">
    <property type="term" value="F:FAD binding"/>
    <property type="evidence" value="ECO:0007669"/>
    <property type="project" value="InterPro"/>
</dbReference>
<feature type="domain" description="FAD-binding PCMH-type" evidence="5">
    <location>
        <begin position="19"/>
        <end position="192"/>
    </location>
</feature>
<dbReference type="Gene3D" id="3.30.43.10">
    <property type="entry name" value="Uridine Diphospho-n-acetylenolpyruvylglucosamine Reductase, domain 2"/>
    <property type="match status" value="1"/>
</dbReference>
<keyword evidence="4" id="KW-0560">Oxidoreductase</keyword>
<dbReference type="Gene3D" id="3.40.462.20">
    <property type="match status" value="1"/>
</dbReference>
<dbReference type="InterPro" id="IPR016166">
    <property type="entry name" value="FAD-bd_PCMH"/>
</dbReference>
<keyword evidence="7" id="KW-1185">Reference proteome</keyword>
<dbReference type="InterPro" id="IPR036318">
    <property type="entry name" value="FAD-bd_PCMH-like_sf"/>
</dbReference>
<evidence type="ECO:0000256" key="2">
    <source>
        <dbReference type="ARBA" id="ARBA00022630"/>
    </source>
</evidence>
<dbReference type="InterPro" id="IPR016167">
    <property type="entry name" value="FAD-bd_PCMH_sub1"/>
</dbReference>
<comment type="caution">
    <text evidence="6">The sequence shown here is derived from an EMBL/GenBank/DDBJ whole genome shotgun (WGS) entry which is preliminary data.</text>
</comment>
<dbReference type="AlphaFoldDB" id="A0A3A2Z7A2"/>
<dbReference type="STRING" id="2070753.A0A3A2Z7A2"/>
<dbReference type="OrthoDB" id="2151789at2759"/>
<organism evidence="6 7">
    <name type="scientific">Aspergillus sclerotialis</name>
    <dbReference type="NCBI Taxonomy" id="2070753"/>
    <lineage>
        <taxon>Eukaryota</taxon>
        <taxon>Fungi</taxon>
        <taxon>Dikarya</taxon>
        <taxon>Ascomycota</taxon>
        <taxon>Pezizomycotina</taxon>
        <taxon>Eurotiomycetes</taxon>
        <taxon>Eurotiomycetidae</taxon>
        <taxon>Eurotiales</taxon>
        <taxon>Aspergillaceae</taxon>
        <taxon>Aspergillus</taxon>
        <taxon>Aspergillus subgen. Polypaecilum</taxon>
    </lineage>
</organism>
<dbReference type="PROSITE" id="PS51387">
    <property type="entry name" value="FAD_PCMH"/>
    <property type="match status" value="1"/>
</dbReference>
<name>A0A3A2Z7A2_9EURO</name>
<dbReference type="Pfam" id="PF01565">
    <property type="entry name" value="FAD_binding_4"/>
    <property type="match status" value="1"/>
</dbReference>
<dbReference type="SUPFAM" id="SSF56176">
    <property type="entry name" value="FAD-binding/transporter-associated domain-like"/>
    <property type="match status" value="1"/>
</dbReference>